<dbReference type="EMBL" id="PIDR01000002">
    <property type="protein sequence ID" value="PLO75650.1"/>
    <property type="molecule type" value="Genomic_DNA"/>
</dbReference>
<dbReference type="InterPro" id="IPR012336">
    <property type="entry name" value="Thioredoxin-like_fold"/>
</dbReference>
<dbReference type="InterPro" id="IPR013766">
    <property type="entry name" value="Thioredoxin_domain"/>
</dbReference>
<dbReference type="Pfam" id="PF18312">
    <property type="entry name" value="ScsC_N"/>
    <property type="match status" value="1"/>
</dbReference>
<reference evidence="8 9" key="1">
    <citation type="submission" date="2017-11" db="EMBL/GenBank/DDBJ databases">
        <authorList>
            <person name="Han C.G."/>
        </authorList>
    </citation>
    <scope>NUCLEOTIDE SEQUENCE [LARGE SCALE GENOMIC DNA]</scope>
    <source>
        <strain evidence="8 9">A10</strain>
    </source>
</reference>
<comment type="similarity">
    <text evidence="1">Belongs to the thioredoxin family. DsbA subfamily.</text>
</comment>
<evidence type="ECO:0000313" key="8">
    <source>
        <dbReference type="EMBL" id="PLO75650.1"/>
    </source>
</evidence>
<feature type="chain" id="PRO_5014380024" evidence="6">
    <location>
        <begin position="24"/>
        <end position="262"/>
    </location>
</feature>
<dbReference type="PANTHER" id="PTHR13887">
    <property type="entry name" value="GLUTATHIONE S-TRANSFERASE KAPPA"/>
    <property type="match status" value="1"/>
</dbReference>
<dbReference type="InterPro" id="IPR041205">
    <property type="entry name" value="ScsC_N"/>
</dbReference>
<dbReference type="SUPFAM" id="SSF52833">
    <property type="entry name" value="Thioredoxin-like"/>
    <property type="match status" value="1"/>
</dbReference>
<dbReference type="CDD" id="cd03023">
    <property type="entry name" value="DsbA_Com1_like"/>
    <property type="match status" value="1"/>
</dbReference>
<dbReference type="Proteomes" id="UP000234667">
    <property type="component" value="Unassembled WGS sequence"/>
</dbReference>
<proteinExistence type="inferred from homology"/>
<evidence type="ECO:0000259" key="7">
    <source>
        <dbReference type="PROSITE" id="PS51352"/>
    </source>
</evidence>
<dbReference type="AlphaFoldDB" id="A0A2J5QCD8"/>
<evidence type="ECO:0000256" key="4">
    <source>
        <dbReference type="ARBA" id="ARBA00023157"/>
    </source>
</evidence>
<dbReference type="InterPro" id="IPR036249">
    <property type="entry name" value="Thioredoxin-like_sf"/>
</dbReference>
<dbReference type="Gene3D" id="3.40.30.10">
    <property type="entry name" value="Glutaredoxin"/>
    <property type="match status" value="1"/>
</dbReference>
<dbReference type="PANTHER" id="PTHR13887:SF14">
    <property type="entry name" value="DISULFIDE BOND FORMATION PROTEIN D"/>
    <property type="match status" value="1"/>
</dbReference>
<evidence type="ECO:0000256" key="3">
    <source>
        <dbReference type="ARBA" id="ARBA00023002"/>
    </source>
</evidence>
<gene>
    <name evidence="8" type="ORF">CWN49_00590</name>
</gene>
<protein>
    <submittedName>
        <fullName evidence="8">Disulfide bond formation protein DsbA</fullName>
    </submittedName>
</protein>
<evidence type="ECO:0000256" key="5">
    <source>
        <dbReference type="ARBA" id="ARBA00023284"/>
    </source>
</evidence>
<accession>A0A2J5QCD8</accession>
<keyword evidence="3" id="KW-0560">Oxidoreductase</keyword>
<evidence type="ECO:0000256" key="2">
    <source>
        <dbReference type="ARBA" id="ARBA00022729"/>
    </source>
</evidence>
<dbReference type="Pfam" id="PF13462">
    <property type="entry name" value="Thioredoxin_4"/>
    <property type="match status" value="1"/>
</dbReference>
<keyword evidence="5" id="KW-0676">Redox-active center</keyword>
<evidence type="ECO:0000313" key="9">
    <source>
        <dbReference type="Proteomes" id="UP000234667"/>
    </source>
</evidence>
<organism evidence="8 9">
    <name type="scientific">Klebsiella michiganensis</name>
    <dbReference type="NCBI Taxonomy" id="1134687"/>
    <lineage>
        <taxon>Bacteria</taxon>
        <taxon>Pseudomonadati</taxon>
        <taxon>Pseudomonadota</taxon>
        <taxon>Gammaproteobacteria</taxon>
        <taxon>Enterobacterales</taxon>
        <taxon>Enterobacteriaceae</taxon>
        <taxon>Klebsiella/Raoultella group</taxon>
        <taxon>Klebsiella</taxon>
    </lineage>
</organism>
<sequence>MKANTIAALIVTTYIGFGFTAHASAPQPVFSPEQEARIGEIASDYLVAHPEILVTVSSKLLEQQQARKQNMFALSVMDNQTALLQDPDTPVFGPEKAKVAVIEFFDYQCVFCNRFAPELEKVMKAQPDVRYVFKEWPIFGSRWPESLQAAQQGLSVWKQKGAQAYVTYHNALYATGHNEGALTESDIRAAASKAGLATPTQDDNTASLEKNSSLAESLGLTGTPGIIVMPVSGATPDTITVFPEAVTADRLQAAIRKAAAAK</sequence>
<keyword evidence="2 6" id="KW-0732">Signal</keyword>
<name>A0A2J5QCD8_9ENTR</name>
<dbReference type="GO" id="GO:0016491">
    <property type="term" value="F:oxidoreductase activity"/>
    <property type="evidence" value="ECO:0007669"/>
    <property type="project" value="UniProtKB-KW"/>
</dbReference>
<comment type="caution">
    <text evidence="8">The sequence shown here is derived from an EMBL/GenBank/DDBJ whole genome shotgun (WGS) entry which is preliminary data.</text>
</comment>
<dbReference type="PROSITE" id="PS51352">
    <property type="entry name" value="THIOREDOXIN_2"/>
    <property type="match status" value="1"/>
</dbReference>
<reference evidence="8 9" key="2">
    <citation type="submission" date="2018-01" db="EMBL/GenBank/DDBJ databases">
        <title>Genomic study of Klebsiella pneumoniae.</title>
        <authorList>
            <person name="Yang Y."/>
            <person name="Bicalho R."/>
        </authorList>
    </citation>
    <scope>NUCLEOTIDE SEQUENCE [LARGE SCALE GENOMIC DNA]</scope>
    <source>
        <strain evidence="8 9">A10</strain>
    </source>
</reference>
<keyword evidence="4" id="KW-1015">Disulfide bond</keyword>
<feature type="domain" description="Thioredoxin" evidence="7">
    <location>
        <begin position="63"/>
        <end position="260"/>
    </location>
</feature>
<evidence type="ECO:0000256" key="6">
    <source>
        <dbReference type="SAM" id="SignalP"/>
    </source>
</evidence>
<evidence type="ECO:0000256" key="1">
    <source>
        <dbReference type="ARBA" id="ARBA00005791"/>
    </source>
</evidence>
<feature type="signal peptide" evidence="6">
    <location>
        <begin position="1"/>
        <end position="23"/>
    </location>
</feature>